<proteinExistence type="predicted"/>
<comment type="caution">
    <text evidence="1">The sequence shown here is derived from an EMBL/GenBank/DDBJ whole genome shotgun (WGS) entry which is preliminary data.</text>
</comment>
<gene>
    <name evidence="1" type="ORF">C0187_03040</name>
</gene>
<evidence type="ECO:0000313" key="1">
    <source>
        <dbReference type="EMBL" id="PMP71893.1"/>
    </source>
</evidence>
<evidence type="ECO:0000313" key="2">
    <source>
        <dbReference type="Proteomes" id="UP000242881"/>
    </source>
</evidence>
<accession>A0A2J6WNA6</accession>
<dbReference type="RefSeq" id="WP_424605616.1">
    <property type="nucleotide sequence ID" value="NZ_JBNAVA010000005.1"/>
</dbReference>
<protein>
    <submittedName>
        <fullName evidence="1">Uncharacterized protein</fullName>
    </submittedName>
</protein>
<name>A0A2J6WNA6_9BACT</name>
<dbReference type="EMBL" id="PNIN01000033">
    <property type="protein sequence ID" value="PMP71893.1"/>
    <property type="molecule type" value="Genomic_DNA"/>
</dbReference>
<dbReference type="AlphaFoldDB" id="A0A2J6WNA6"/>
<sequence length="133" mass="15653">MNYKIFFIGQNRELLNLILKLFLITAKEADYAIKVESSLPENLFEPICYIVFLKGSEKNSFNEIVMDLDDMSVVENKDFSPSKLMINKDKNALHYWYIFGNLFRSIEDLNPAYVTGYLLEQKKELELKYFRSA</sequence>
<reference evidence="1 2" key="1">
    <citation type="submission" date="2018-01" db="EMBL/GenBank/DDBJ databases">
        <title>Metagenomic assembled genomes from two thermal pools in the Uzon Caldera, Kamchatka, Russia.</title>
        <authorList>
            <person name="Wilkins L."/>
            <person name="Ettinger C."/>
        </authorList>
    </citation>
    <scope>NUCLEOTIDE SEQUENCE [LARGE SCALE GENOMIC DNA]</scope>
    <source>
        <strain evidence="1">ZAV-05</strain>
    </source>
</reference>
<dbReference type="Proteomes" id="UP000242881">
    <property type="component" value="Unassembled WGS sequence"/>
</dbReference>
<organism evidence="1 2">
    <name type="scientific">Calditerrivibrio nitroreducens</name>
    <dbReference type="NCBI Taxonomy" id="477976"/>
    <lineage>
        <taxon>Bacteria</taxon>
        <taxon>Pseudomonadati</taxon>
        <taxon>Deferribacterota</taxon>
        <taxon>Deferribacteres</taxon>
        <taxon>Deferribacterales</taxon>
        <taxon>Calditerrivibrionaceae</taxon>
    </lineage>
</organism>